<sequence>MSEKITELKLLNGESVKIQTPISLYDWKKAKKEGLLTQNAFASAMKNGGGNPNINDKDLENAPFVAYRAAGGSMSKDEFEKAVVFDLQLAGRIYQQIVQGSSQPKKEKSN</sequence>
<dbReference type="AlphaFoldDB" id="A0A0Z8DDB6"/>
<evidence type="ECO:0000313" key="1">
    <source>
        <dbReference type="EMBL" id="CYU98043.1"/>
    </source>
</evidence>
<reference evidence="1 2" key="1">
    <citation type="submission" date="2016-02" db="EMBL/GenBank/DDBJ databases">
        <authorList>
            <consortium name="Pathogen Informatics"/>
        </authorList>
    </citation>
    <scope>NUCLEOTIDE SEQUENCE [LARGE SCALE GENOMIC DNA]</scope>
    <source>
        <strain evidence="1 2">LSS44</strain>
    </source>
</reference>
<gene>
    <name evidence="1" type="ORF">ERS132406_01251</name>
</gene>
<protein>
    <submittedName>
        <fullName evidence="1">Uncharacterized protein</fullName>
    </submittedName>
</protein>
<proteinExistence type="predicted"/>
<organism evidence="1 2">
    <name type="scientific">Streptococcus suis</name>
    <dbReference type="NCBI Taxonomy" id="1307"/>
    <lineage>
        <taxon>Bacteria</taxon>
        <taxon>Bacillati</taxon>
        <taxon>Bacillota</taxon>
        <taxon>Bacilli</taxon>
        <taxon>Lactobacillales</taxon>
        <taxon>Streptococcaceae</taxon>
        <taxon>Streptococcus</taxon>
    </lineage>
</organism>
<name>A0A0Z8DDB6_STRSU</name>
<dbReference type="Proteomes" id="UP000072083">
    <property type="component" value="Unassembled WGS sequence"/>
</dbReference>
<evidence type="ECO:0000313" key="2">
    <source>
        <dbReference type="Proteomes" id="UP000072083"/>
    </source>
</evidence>
<dbReference type="RefSeq" id="WP_052506910.1">
    <property type="nucleotide sequence ID" value="NZ_CECY01000006.1"/>
</dbReference>
<dbReference type="EMBL" id="FIGZ01000012">
    <property type="protein sequence ID" value="CYU98043.1"/>
    <property type="molecule type" value="Genomic_DNA"/>
</dbReference>
<accession>A0A0Z8DDB6</accession>